<reference evidence="2" key="2">
    <citation type="submission" date="2023-01" db="EMBL/GenBank/DDBJ databases">
        <authorList>
            <person name="Sun Q."/>
            <person name="Evtushenko L."/>
        </authorList>
    </citation>
    <scope>NUCLEOTIDE SEQUENCE</scope>
    <source>
        <strain evidence="2">VKM Ac-2007</strain>
    </source>
</reference>
<protein>
    <submittedName>
        <fullName evidence="2">MarR family transcriptional regulator</fullName>
    </submittedName>
</protein>
<dbReference type="InterPro" id="IPR039422">
    <property type="entry name" value="MarR/SlyA-like"/>
</dbReference>
<dbReference type="PANTHER" id="PTHR33164:SF99">
    <property type="entry name" value="MARR FAMILY REGULATORY PROTEIN"/>
    <property type="match status" value="1"/>
</dbReference>
<feature type="domain" description="HTH marR-type" evidence="1">
    <location>
        <begin position="1"/>
        <end position="133"/>
    </location>
</feature>
<evidence type="ECO:0000259" key="1">
    <source>
        <dbReference type="PROSITE" id="PS50995"/>
    </source>
</evidence>
<dbReference type="InterPro" id="IPR036390">
    <property type="entry name" value="WH_DNA-bd_sf"/>
</dbReference>
<evidence type="ECO:0000313" key="2">
    <source>
        <dbReference type="EMBL" id="GLK07816.1"/>
    </source>
</evidence>
<dbReference type="Proteomes" id="UP001143474">
    <property type="component" value="Unassembled WGS sequence"/>
</dbReference>
<dbReference type="GO" id="GO:0006950">
    <property type="term" value="P:response to stress"/>
    <property type="evidence" value="ECO:0007669"/>
    <property type="project" value="TreeGrafter"/>
</dbReference>
<keyword evidence="3" id="KW-1185">Reference proteome</keyword>
<dbReference type="EMBL" id="BSEV01000001">
    <property type="protein sequence ID" value="GLK07816.1"/>
    <property type="molecule type" value="Genomic_DNA"/>
</dbReference>
<dbReference type="Pfam" id="PF12802">
    <property type="entry name" value="MarR_2"/>
    <property type="match status" value="1"/>
</dbReference>
<proteinExistence type="predicted"/>
<dbReference type="GO" id="GO:0003700">
    <property type="term" value="F:DNA-binding transcription factor activity"/>
    <property type="evidence" value="ECO:0007669"/>
    <property type="project" value="InterPro"/>
</dbReference>
<organism evidence="2 3">
    <name type="scientific">Streptosporangium carneum</name>
    <dbReference type="NCBI Taxonomy" id="47481"/>
    <lineage>
        <taxon>Bacteria</taxon>
        <taxon>Bacillati</taxon>
        <taxon>Actinomycetota</taxon>
        <taxon>Actinomycetes</taxon>
        <taxon>Streptosporangiales</taxon>
        <taxon>Streptosporangiaceae</taxon>
        <taxon>Streptosporangium</taxon>
    </lineage>
</organism>
<name>A0A9W6HWX5_9ACTN</name>
<sequence>MSWNRFVLLHAQVEAELARVLQRGHGLGLSEYRALGELAEASDGELRMQELAEALGLNQSSVTRLVGRLEQAGLTRRDLCEGDRRGVYSVITEEGRTRLAEAVPTYERSLAAALEQADADPALKPLVAAVRGS</sequence>
<dbReference type="PRINTS" id="PR00598">
    <property type="entry name" value="HTHMARR"/>
</dbReference>
<dbReference type="PANTHER" id="PTHR33164">
    <property type="entry name" value="TRANSCRIPTIONAL REGULATOR, MARR FAMILY"/>
    <property type="match status" value="1"/>
</dbReference>
<gene>
    <name evidence="2" type="ORF">GCM10017600_12210</name>
</gene>
<dbReference type="SUPFAM" id="SSF46785">
    <property type="entry name" value="Winged helix' DNA-binding domain"/>
    <property type="match status" value="1"/>
</dbReference>
<reference evidence="2" key="1">
    <citation type="journal article" date="2014" name="Int. J. Syst. Evol. Microbiol.">
        <title>Complete genome sequence of Corynebacterium casei LMG S-19264T (=DSM 44701T), isolated from a smear-ripened cheese.</title>
        <authorList>
            <consortium name="US DOE Joint Genome Institute (JGI-PGF)"/>
            <person name="Walter F."/>
            <person name="Albersmeier A."/>
            <person name="Kalinowski J."/>
            <person name="Ruckert C."/>
        </authorList>
    </citation>
    <scope>NUCLEOTIDE SEQUENCE</scope>
    <source>
        <strain evidence="2">VKM Ac-2007</strain>
    </source>
</reference>
<dbReference type="SMART" id="SM00347">
    <property type="entry name" value="HTH_MARR"/>
    <property type="match status" value="1"/>
</dbReference>
<dbReference type="PROSITE" id="PS50995">
    <property type="entry name" value="HTH_MARR_2"/>
    <property type="match status" value="1"/>
</dbReference>
<dbReference type="Gene3D" id="1.10.10.10">
    <property type="entry name" value="Winged helix-like DNA-binding domain superfamily/Winged helix DNA-binding domain"/>
    <property type="match status" value="1"/>
</dbReference>
<dbReference type="InterPro" id="IPR036388">
    <property type="entry name" value="WH-like_DNA-bd_sf"/>
</dbReference>
<evidence type="ECO:0000313" key="3">
    <source>
        <dbReference type="Proteomes" id="UP001143474"/>
    </source>
</evidence>
<dbReference type="AlphaFoldDB" id="A0A9W6HWX5"/>
<dbReference type="InterPro" id="IPR000835">
    <property type="entry name" value="HTH_MarR-typ"/>
</dbReference>
<accession>A0A9W6HWX5</accession>
<comment type="caution">
    <text evidence="2">The sequence shown here is derived from an EMBL/GenBank/DDBJ whole genome shotgun (WGS) entry which is preliminary data.</text>
</comment>